<dbReference type="Proteomes" id="UP000488936">
    <property type="component" value="Unassembled WGS sequence"/>
</dbReference>
<evidence type="ECO:0000313" key="1">
    <source>
        <dbReference type="EMBL" id="MTH30678.1"/>
    </source>
</evidence>
<keyword evidence="2" id="KW-1185">Reference proteome</keyword>
<proteinExistence type="predicted"/>
<dbReference type="EMBL" id="WMJY01000035">
    <property type="protein sequence ID" value="MTH30678.1"/>
    <property type="molecule type" value="Genomic_DNA"/>
</dbReference>
<gene>
    <name evidence="1" type="ORF">GJV77_12340</name>
</gene>
<comment type="caution">
    <text evidence="1">The sequence shown here is derived from an EMBL/GenBank/DDBJ whole genome shotgun (WGS) entry which is preliminary data.</text>
</comment>
<dbReference type="AlphaFoldDB" id="A0A7K1GPH7"/>
<sequence length="79" mass="9448">MNNNFSFINVEFRNKLQNINTKIKEYLTNHNYVLPKNIEIEDLVEWNNFGETTKIYASYNCPDEIKGIITEFIKKEFPI</sequence>
<protein>
    <submittedName>
        <fullName evidence="1">Uncharacterized protein</fullName>
    </submittedName>
</protein>
<name>A0A7K1GPH7_9FLAO</name>
<evidence type="ECO:0000313" key="2">
    <source>
        <dbReference type="Proteomes" id="UP000488936"/>
    </source>
</evidence>
<accession>A0A7K1GPH7</accession>
<dbReference type="RefSeq" id="WP_058699611.1">
    <property type="nucleotide sequence ID" value="NZ_JBHTIG010000020.1"/>
</dbReference>
<reference evidence="1 2" key="1">
    <citation type="journal article" date="2006" name="Int. J. Syst. Evol. Microbiol.">
        <title>Myroides pelagicus sp. nov., isolated from seawater in Thailand.</title>
        <authorList>
            <person name="Yoon J."/>
            <person name="Maneerat S."/>
            <person name="Kawai F."/>
            <person name="Yokota A."/>
        </authorList>
    </citation>
    <scope>NUCLEOTIDE SEQUENCE [LARGE SCALE GENOMIC DNA]</scope>
    <source>
        <strain evidence="1 2">SM1T</strain>
    </source>
</reference>
<organism evidence="1 2">
    <name type="scientific">Myroides pelagicus</name>
    <dbReference type="NCBI Taxonomy" id="270914"/>
    <lineage>
        <taxon>Bacteria</taxon>
        <taxon>Pseudomonadati</taxon>
        <taxon>Bacteroidota</taxon>
        <taxon>Flavobacteriia</taxon>
        <taxon>Flavobacteriales</taxon>
        <taxon>Flavobacteriaceae</taxon>
        <taxon>Myroides</taxon>
    </lineage>
</organism>
<dbReference type="OrthoDB" id="9948987at2"/>